<gene>
    <name evidence="2" type="ORF">K466DRAFT_590146</name>
</gene>
<accession>A0A5C3NZS9</accession>
<dbReference type="Proteomes" id="UP000308197">
    <property type="component" value="Unassembled WGS sequence"/>
</dbReference>
<keyword evidence="3" id="KW-1185">Reference proteome</keyword>
<evidence type="ECO:0000313" key="3">
    <source>
        <dbReference type="Proteomes" id="UP000308197"/>
    </source>
</evidence>
<feature type="region of interest" description="Disordered" evidence="1">
    <location>
        <begin position="1"/>
        <end position="56"/>
    </location>
</feature>
<reference evidence="2 3" key="1">
    <citation type="journal article" date="2019" name="Nat. Ecol. Evol.">
        <title>Megaphylogeny resolves global patterns of mushroom evolution.</title>
        <authorList>
            <person name="Varga T."/>
            <person name="Krizsan K."/>
            <person name="Foldi C."/>
            <person name="Dima B."/>
            <person name="Sanchez-Garcia M."/>
            <person name="Sanchez-Ramirez S."/>
            <person name="Szollosi G.J."/>
            <person name="Szarkandi J.G."/>
            <person name="Papp V."/>
            <person name="Albert L."/>
            <person name="Andreopoulos W."/>
            <person name="Angelini C."/>
            <person name="Antonin V."/>
            <person name="Barry K.W."/>
            <person name="Bougher N.L."/>
            <person name="Buchanan P."/>
            <person name="Buyck B."/>
            <person name="Bense V."/>
            <person name="Catcheside P."/>
            <person name="Chovatia M."/>
            <person name="Cooper J."/>
            <person name="Damon W."/>
            <person name="Desjardin D."/>
            <person name="Finy P."/>
            <person name="Geml J."/>
            <person name="Haridas S."/>
            <person name="Hughes K."/>
            <person name="Justo A."/>
            <person name="Karasinski D."/>
            <person name="Kautmanova I."/>
            <person name="Kiss B."/>
            <person name="Kocsube S."/>
            <person name="Kotiranta H."/>
            <person name="LaButti K.M."/>
            <person name="Lechner B.E."/>
            <person name="Liimatainen K."/>
            <person name="Lipzen A."/>
            <person name="Lukacs Z."/>
            <person name="Mihaltcheva S."/>
            <person name="Morgado L.N."/>
            <person name="Niskanen T."/>
            <person name="Noordeloos M.E."/>
            <person name="Ohm R.A."/>
            <person name="Ortiz-Santana B."/>
            <person name="Ovrebo C."/>
            <person name="Racz N."/>
            <person name="Riley R."/>
            <person name="Savchenko A."/>
            <person name="Shiryaev A."/>
            <person name="Soop K."/>
            <person name="Spirin V."/>
            <person name="Szebenyi C."/>
            <person name="Tomsovsky M."/>
            <person name="Tulloss R.E."/>
            <person name="Uehling J."/>
            <person name="Grigoriev I.V."/>
            <person name="Vagvolgyi C."/>
            <person name="Papp T."/>
            <person name="Martin F.M."/>
            <person name="Miettinen O."/>
            <person name="Hibbett D.S."/>
            <person name="Nagy L.G."/>
        </authorList>
    </citation>
    <scope>NUCLEOTIDE SEQUENCE [LARGE SCALE GENOMIC DNA]</scope>
    <source>
        <strain evidence="2 3">HHB13444</strain>
    </source>
</reference>
<proteinExistence type="predicted"/>
<name>A0A5C3NZS9_9APHY</name>
<dbReference type="EMBL" id="ML211436">
    <property type="protein sequence ID" value="TFK82935.1"/>
    <property type="molecule type" value="Genomic_DNA"/>
</dbReference>
<protein>
    <submittedName>
        <fullName evidence="2">Uncharacterized protein</fullName>
    </submittedName>
</protein>
<dbReference type="InParanoid" id="A0A5C3NZS9"/>
<dbReference type="AlphaFoldDB" id="A0A5C3NZS9"/>
<sequence>MWSVWIDRPGSKADSGSGRTCEDADTTGSKLEAWLEAGVPRPSGGRTEPSREHGGD</sequence>
<evidence type="ECO:0000313" key="2">
    <source>
        <dbReference type="EMBL" id="TFK82935.1"/>
    </source>
</evidence>
<evidence type="ECO:0000256" key="1">
    <source>
        <dbReference type="SAM" id="MobiDB-lite"/>
    </source>
</evidence>
<organism evidence="2 3">
    <name type="scientific">Polyporus arcularius HHB13444</name>
    <dbReference type="NCBI Taxonomy" id="1314778"/>
    <lineage>
        <taxon>Eukaryota</taxon>
        <taxon>Fungi</taxon>
        <taxon>Dikarya</taxon>
        <taxon>Basidiomycota</taxon>
        <taxon>Agaricomycotina</taxon>
        <taxon>Agaricomycetes</taxon>
        <taxon>Polyporales</taxon>
        <taxon>Polyporaceae</taxon>
        <taxon>Polyporus</taxon>
    </lineage>
</organism>